<comment type="subcellular location">
    <subcellularLocation>
        <location evidence="1 6">Membrane</location>
        <topology evidence="1 6">Multi-pass membrane protein</topology>
    </subcellularLocation>
</comment>
<dbReference type="OrthoDB" id="8904098at2759"/>
<evidence type="ECO:0000256" key="3">
    <source>
        <dbReference type="ARBA" id="ARBA00022692"/>
    </source>
</evidence>
<evidence type="ECO:0000313" key="8">
    <source>
        <dbReference type="EMBL" id="KAJ2776410.1"/>
    </source>
</evidence>
<protein>
    <submittedName>
        <fullName evidence="8">Peptide transporter ptr2</fullName>
    </submittedName>
</protein>
<evidence type="ECO:0000313" key="9">
    <source>
        <dbReference type="Proteomes" id="UP001140217"/>
    </source>
</evidence>
<feature type="transmembrane region" description="Helical" evidence="7">
    <location>
        <begin position="456"/>
        <end position="482"/>
    </location>
</feature>
<comment type="similarity">
    <text evidence="2 6">Belongs to the major facilitator superfamily. Proton-dependent oligopeptide transporter (POT/PTR) (TC 2.A.17) family.</text>
</comment>
<dbReference type="Gene3D" id="1.20.1250.20">
    <property type="entry name" value="MFS general substrate transporter like domains"/>
    <property type="match status" value="1"/>
</dbReference>
<evidence type="ECO:0000256" key="7">
    <source>
        <dbReference type="SAM" id="Phobius"/>
    </source>
</evidence>
<dbReference type="GO" id="GO:0016020">
    <property type="term" value="C:membrane"/>
    <property type="evidence" value="ECO:0007669"/>
    <property type="project" value="UniProtKB-SubCell"/>
</dbReference>
<dbReference type="EMBL" id="JANBUL010000364">
    <property type="protein sequence ID" value="KAJ2776410.1"/>
    <property type="molecule type" value="Genomic_DNA"/>
</dbReference>
<dbReference type="Proteomes" id="UP001140217">
    <property type="component" value="Unassembled WGS sequence"/>
</dbReference>
<dbReference type="InterPro" id="IPR000109">
    <property type="entry name" value="POT_fam"/>
</dbReference>
<reference evidence="8" key="1">
    <citation type="submission" date="2022-07" db="EMBL/GenBank/DDBJ databases">
        <title>Phylogenomic reconstructions and comparative analyses of Kickxellomycotina fungi.</title>
        <authorList>
            <person name="Reynolds N.K."/>
            <person name="Stajich J.E."/>
            <person name="Barry K."/>
            <person name="Grigoriev I.V."/>
            <person name="Crous P."/>
            <person name="Smith M.E."/>
        </authorList>
    </citation>
    <scope>NUCLEOTIDE SEQUENCE</scope>
    <source>
        <strain evidence="8">NBRC 105414</strain>
    </source>
</reference>
<sequence>MPVEEAECPQSFSKGESEERCGKVLGENERWATEADMATLRHVADRIPAAAFFVVATEFCERFTYYGITGPFQNYIQNGYRVPGSRPGAIGGGQHLATGLSNFFQFWCYVTPILGAIVADQWLGKFKTILVFSLVYIVGDLILTLTSIPPAIRAGAALPGLATAMVTIGLATGGVKSSVSPMVAEQYTCTRPFVRRLKSGREVLVDRELTMQSVFNWFYWAINVGALSAIATTELEANVDFWPAFLLPTLMFVVCLSVFWMGRRRYVITQPTGSVVVRAYRVLAAGVRNSRAARAQGRVVLDDDGEPVHWLSYAKPSLCPDGAQLGWSDRFVDELRVALRSCKIFLCYPVFWLCYGQMSNNMISQSGQMNTGRVPNDIMQNIDPLCIIVLIPLFDKVVYPAFRRCGMELRPVVRITCGFLIAALAMAYAAIVQHLIYSTGPYYKTAGDDGHGFNDISAAIQVPGYVLLAVAEIFASVTGLEYAYKQAPESMRSIVMSLFLFTNAGGSVLAFCFNGIAANPHLVENFSIVAGLMGAFTVLFYLCFRHYDARDAREASRSVELERAEKPAPSEAA</sequence>
<feature type="transmembrane region" description="Helical" evidence="7">
    <location>
        <begin position="154"/>
        <end position="175"/>
    </location>
</feature>
<dbReference type="SUPFAM" id="SSF103473">
    <property type="entry name" value="MFS general substrate transporter"/>
    <property type="match status" value="1"/>
</dbReference>
<evidence type="ECO:0000256" key="5">
    <source>
        <dbReference type="ARBA" id="ARBA00023136"/>
    </source>
</evidence>
<dbReference type="InterPro" id="IPR018456">
    <property type="entry name" value="PTR2_symporter_CS"/>
</dbReference>
<dbReference type="PANTHER" id="PTHR11654">
    <property type="entry name" value="OLIGOPEPTIDE TRANSPORTER-RELATED"/>
    <property type="match status" value="1"/>
</dbReference>
<dbReference type="GO" id="GO:0006857">
    <property type="term" value="P:oligopeptide transport"/>
    <property type="evidence" value="ECO:0007669"/>
    <property type="project" value="InterPro"/>
</dbReference>
<feature type="transmembrane region" description="Helical" evidence="7">
    <location>
        <begin position="217"/>
        <end position="235"/>
    </location>
</feature>
<evidence type="ECO:0000256" key="1">
    <source>
        <dbReference type="ARBA" id="ARBA00004141"/>
    </source>
</evidence>
<keyword evidence="9" id="KW-1185">Reference proteome</keyword>
<evidence type="ECO:0000256" key="6">
    <source>
        <dbReference type="RuleBase" id="RU003755"/>
    </source>
</evidence>
<feature type="transmembrane region" description="Helical" evidence="7">
    <location>
        <begin position="411"/>
        <end position="436"/>
    </location>
</feature>
<feature type="transmembrane region" description="Helical" evidence="7">
    <location>
        <begin position="129"/>
        <end position="148"/>
    </location>
</feature>
<accession>A0A9W8H7S8</accession>
<keyword evidence="6" id="KW-0813">Transport</keyword>
<evidence type="ECO:0000256" key="2">
    <source>
        <dbReference type="ARBA" id="ARBA00005982"/>
    </source>
</evidence>
<gene>
    <name evidence="8" type="primary">PTR2_2</name>
    <name evidence="8" type="ORF">H4R18_005682</name>
</gene>
<feature type="transmembrane region" description="Helical" evidence="7">
    <location>
        <begin position="522"/>
        <end position="544"/>
    </location>
</feature>
<proteinExistence type="inferred from homology"/>
<dbReference type="InterPro" id="IPR036259">
    <property type="entry name" value="MFS_trans_sf"/>
</dbReference>
<dbReference type="PROSITE" id="PS01022">
    <property type="entry name" value="PTR2_1"/>
    <property type="match status" value="1"/>
</dbReference>
<dbReference type="AlphaFoldDB" id="A0A9W8H7S8"/>
<organism evidence="8 9">
    <name type="scientific">Coemansia javaensis</name>
    <dbReference type="NCBI Taxonomy" id="2761396"/>
    <lineage>
        <taxon>Eukaryota</taxon>
        <taxon>Fungi</taxon>
        <taxon>Fungi incertae sedis</taxon>
        <taxon>Zoopagomycota</taxon>
        <taxon>Kickxellomycotina</taxon>
        <taxon>Kickxellomycetes</taxon>
        <taxon>Kickxellales</taxon>
        <taxon>Kickxellaceae</taxon>
        <taxon>Coemansia</taxon>
    </lineage>
</organism>
<dbReference type="PROSITE" id="PS01023">
    <property type="entry name" value="PTR2_2"/>
    <property type="match status" value="1"/>
</dbReference>
<evidence type="ECO:0000256" key="4">
    <source>
        <dbReference type="ARBA" id="ARBA00022989"/>
    </source>
</evidence>
<feature type="transmembrane region" description="Helical" evidence="7">
    <location>
        <begin position="241"/>
        <end position="261"/>
    </location>
</feature>
<keyword evidence="4 7" id="KW-1133">Transmembrane helix</keyword>
<name>A0A9W8H7S8_9FUNG</name>
<dbReference type="Pfam" id="PF00854">
    <property type="entry name" value="PTR2"/>
    <property type="match status" value="1"/>
</dbReference>
<keyword evidence="3 6" id="KW-0812">Transmembrane</keyword>
<dbReference type="GO" id="GO:0022857">
    <property type="term" value="F:transmembrane transporter activity"/>
    <property type="evidence" value="ECO:0007669"/>
    <property type="project" value="InterPro"/>
</dbReference>
<keyword evidence="5 7" id="KW-0472">Membrane</keyword>
<feature type="transmembrane region" description="Helical" evidence="7">
    <location>
        <begin position="494"/>
        <end position="516"/>
    </location>
</feature>
<comment type="caution">
    <text evidence="8">The sequence shown here is derived from an EMBL/GenBank/DDBJ whole genome shotgun (WGS) entry which is preliminary data.</text>
</comment>